<dbReference type="EMBL" id="VSSQ01066839">
    <property type="protein sequence ID" value="MPN19304.1"/>
    <property type="molecule type" value="Genomic_DNA"/>
</dbReference>
<protein>
    <submittedName>
        <fullName evidence="1">Uncharacterized protein</fullName>
    </submittedName>
</protein>
<accession>A0A645G585</accession>
<reference evidence="1" key="1">
    <citation type="submission" date="2019-08" db="EMBL/GenBank/DDBJ databases">
        <authorList>
            <person name="Kucharzyk K."/>
            <person name="Murdoch R.W."/>
            <person name="Higgins S."/>
            <person name="Loffler F."/>
        </authorList>
    </citation>
    <scope>NUCLEOTIDE SEQUENCE</scope>
</reference>
<organism evidence="1">
    <name type="scientific">bioreactor metagenome</name>
    <dbReference type="NCBI Taxonomy" id="1076179"/>
    <lineage>
        <taxon>unclassified sequences</taxon>
        <taxon>metagenomes</taxon>
        <taxon>ecological metagenomes</taxon>
    </lineage>
</organism>
<gene>
    <name evidence="1" type="ORF">SDC9_166671</name>
</gene>
<evidence type="ECO:0000313" key="1">
    <source>
        <dbReference type="EMBL" id="MPN19304.1"/>
    </source>
</evidence>
<dbReference type="AlphaFoldDB" id="A0A645G585"/>
<name>A0A645G585_9ZZZZ</name>
<comment type="caution">
    <text evidence="1">The sequence shown here is derived from an EMBL/GenBank/DDBJ whole genome shotgun (WGS) entry which is preliminary data.</text>
</comment>
<sequence>MENDIEGLIVSIVYAVQRPNRIKHVKFYYDLVNCVCLRAVDIPTINRHGRPIRLILVQRNGIHAFRFRFIENACV</sequence>
<proteinExistence type="predicted"/>